<dbReference type="GO" id="GO:0003700">
    <property type="term" value="F:DNA-binding transcription factor activity"/>
    <property type="evidence" value="ECO:0007669"/>
    <property type="project" value="InterPro"/>
</dbReference>
<gene>
    <name evidence="7" type="ORF">SAMN05192566_2461</name>
</gene>
<dbReference type="SMART" id="SM00345">
    <property type="entry name" value="HTH_GNTR"/>
    <property type="match status" value="1"/>
</dbReference>
<reference evidence="8" key="1">
    <citation type="submission" date="2016-10" db="EMBL/GenBank/DDBJ databases">
        <authorList>
            <person name="Varghese N."/>
            <person name="Submissions S."/>
        </authorList>
    </citation>
    <scope>NUCLEOTIDE SEQUENCE [LARGE SCALE GENOMIC DNA]</scope>
    <source>
        <strain evidence="8">CBMB127</strain>
    </source>
</reference>
<evidence type="ECO:0000256" key="5">
    <source>
        <dbReference type="ARBA" id="ARBA00023163"/>
    </source>
</evidence>
<name>A0A1G9EU88_9PROT</name>
<organism evidence="7 8">
    <name type="scientific">Methylophilus rhizosphaerae</name>
    <dbReference type="NCBI Taxonomy" id="492660"/>
    <lineage>
        <taxon>Bacteria</taxon>
        <taxon>Pseudomonadati</taxon>
        <taxon>Pseudomonadota</taxon>
        <taxon>Betaproteobacteria</taxon>
        <taxon>Nitrosomonadales</taxon>
        <taxon>Methylophilaceae</taxon>
        <taxon>Methylophilus</taxon>
    </lineage>
</organism>
<keyword evidence="2" id="KW-0663">Pyridoxal phosphate</keyword>
<sequence length="492" mass="55007">MLRTWDFKISLDGNKPDTTLHLQIVNAIIGAIESGRLKPLTAMPGTRELAASLKVNRKTVVLAYGELISQGWLVTQSRKGTFVGENSPSGSRYGIHATPSKITKLEVDRSSAFRASRNHPRSLNLTENFADVRLVPYELLARSYRRALVTCTRQNSINKTDPMGSPELRKEIAEMLNMEKGFRVSHEHTCLVSSFQAALFVAAKITAKPLASVAIESLTCPHVRDTFNACNVSIFNIGVDEEGIKVDELEEICQSQAISAVFVTPQHQYPTTVTLSAHRRKKLLKLANTYDFMIIEDDHYGQYHFSKFPTFPLATSDTNHKVIYIGSLNSDLVSGLNINYLIGPPSLMKKCAEAFSLIEPTINITQETLITELMQSGEIKRHIRKLTKIYANRREAFQNLLQEELDEWLTFSSPESGLAFWLKFKTYIQMDELINIAGNHGITLEAHSYAGGESGIQAIRVGFAALNEIEITMAIKKLKKIFEEAVNLKKTA</sequence>
<dbReference type="InterPro" id="IPR015421">
    <property type="entry name" value="PyrdxlP-dep_Trfase_major"/>
</dbReference>
<dbReference type="Gene3D" id="1.10.10.10">
    <property type="entry name" value="Winged helix-like DNA-binding domain superfamily/Winged helix DNA-binding domain"/>
    <property type="match status" value="1"/>
</dbReference>
<proteinExistence type="inferred from homology"/>
<dbReference type="Pfam" id="PF00155">
    <property type="entry name" value="Aminotran_1_2"/>
    <property type="match status" value="1"/>
</dbReference>
<dbReference type="RefSeq" id="WP_091472448.1">
    <property type="nucleotide sequence ID" value="NZ_FNFX01000005.1"/>
</dbReference>
<keyword evidence="4" id="KW-0238">DNA-binding</keyword>
<dbReference type="InterPro" id="IPR051446">
    <property type="entry name" value="HTH_trans_reg/aminotransferase"/>
</dbReference>
<dbReference type="CDD" id="cd07377">
    <property type="entry name" value="WHTH_GntR"/>
    <property type="match status" value="1"/>
</dbReference>
<dbReference type="PANTHER" id="PTHR46577:SF1">
    <property type="entry name" value="HTH-TYPE TRANSCRIPTIONAL REGULATORY PROTEIN GABR"/>
    <property type="match status" value="1"/>
</dbReference>
<keyword evidence="8" id="KW-1185">Reference proteome</keyword>
<dbReference type="PROSITE" id="PS50949">
    <property type="entry name" value="HTH_GNTR"/>
    <property type="match status" value="1"/>
</dbReference>
<dbReference type="Proteomes" id="UP000198629">
    <property type="component" value="Unassembled WGS sequence"/>
</dbReference>
<dbReference type="InterPro" id="IPR004839">
    <property type="entry name" value="Aminotransferase_I/II_large"/>
</dbReference>
<dbReference type="GO" id="GO:0003677">
    <property type="term" value="F:DNA binding"/>
    <property type="evidence" value="ECO:0007669"/>
    <property type="project" value="UniProtKB-KW"/>
</dbReference>
<dbReference type="SUPFAM" id="SSF53383">
    <property type="entry name" value="PLP-dependent transferases"/>
    <property type="match status" value="1"/>
</dbReference>
<dbReference type="InterPro" id="IPR015424">
    <property type="entry name" value="PyrdxlP-dep_Trfase"/>
</dbReference>
<dbReference type="STRING" id="492660.SAMN05192566_2461"/>
<dbReference type="GO" id="GO:0030170">
    <property type="term" value="F:pyridoxal phosphate binding"/>
    <property type="evidence" value="ECO:0007669"/>
    <property type="project" value="InterPro"/>
</dbReference>
<accession>A0A1G9EU88</accession>
<feature type="domain" description="HTH gntR-type" evidence="6">
    <location>
        <begin position="18"/>
        <end position="86"/>
    </location>
</feature>
<protein>
    <submittedName>
        <fullName evidence="7">Transcriptional regulator, GntR family</fullName>
    </submittedName>
</protein>
<dbReference type="Pfam" id="PF00392">
    <property type="entry name" value="GntR"/>
    <property type="match status" value="1"/>
</dbReference>
<evidence type="ECO:0000256" key="2">
    <source>
        <dbReference type="ARBA" id="ARBA00022898"/>
    </source>
</evidence>
<dbReference type="SUPFAM" id="SSF46785">
    <property type="entry name" value="Winged helix' DNA-binding domain"/>
    <property type="match status" value="1"/>
</dbReference>
<dbReference type="PANTHER" id="PTHR46577">
    <property type="entry name" value="HTH-TYPE TRANSCRIPTIONAL REGULATORY PROTEIN GABR"/>
    <property type="match status" value="1"/>
</dbReference>
<evidence type="ECO:0000256" key="3">
    <source>
        <dbReference type="ARBA" id="ARBA00023015"/>
    </source>
</evidence>
<dbReference type="InterPro" id="IPR036390">
    <property type="entry name" value="WH_DNA-bd_sf"/>
</dbReference>
<dbReference type="EMBL" id="FNFX01000005">
    <property type="protein sequence ID" value="SDK79732.1"/>
    <property type="molecule type" value="Genomic_DNA"/>
</dbReference>
<dbReference type="CDD" id="cd00609">
    <property type="entry name" value="AAT_like"/>
    <property type="match status" value="1"/>
</dbReference>
<keyword evidence="5" id="KW-0804">Transcription</keyword>
<dbReference type="AlphaFoldDB" id="A0A1G9EU88"/>
<evidence type="ECO:0000256" key="4">
    <source>
        <dbReference type="ARBA" id="ARBA00023125"/>
    </source>
</evidence>
<dbReference type="InterPro" id="IPR036388">
    <property type="entry name" value="WH-like_DNA-bd_sf"/>
</dbReference>
<evidence type="ECO:0000256" key="1">
    <source>
        <dbReference type="ARBA" id="ARBA00005384"/>
    </source>
</evidence>
<comment type="similarity">
    <text evidence="1">In the C-terminal section; belongs to the class-I pyridoxal-phosphate-dependent aminotransferase family.</text>
</comment>
<keyword evidence="3" id="KW-0805">Transcription regulation</keyword>
<dbReference type="Gene3D" id="3.40.640.10">
    <property type="entry name" value="Type I PLP-dependent aspartate aminotransferase-like (Major domain)"/>
    <property type="match status" value="1"/>
</dbReference>
<evidence type="ECO:0000313" key="8">
    <source>
        <dbReference type="Proteomes" id="UP000198629"/>
    </source>
</evidence>
<dbReference type="OrthoDB" id="9804020at2"/>
<evidence type="ECO:0000259" key="6">
    <source>
        <dbReference type="PROSITE" id="PS50949"/>
    </source>
</evidence>
<dbReference type="InterPro" id="IPR000524">
    <property type="entry name" value="Tscrpt_reg_HTH_GntR"/>
</dbReference>
<evidence type="ECO:0000313" key="7">
    <source>
        <dbReference type="EMBL" id="SDK79732.1"/>
    </source>
</evidence>